<dbReference type="GeneID" id="54279251"/>
<dbReference type="PROSITE" id="PS50181">
    <property type="entry name" value="FBOX"/>
    <property type="match status" value="1"/>
</dbReference>
<dbReference type="InterPro" id="IPR001810">
    <property type="entry name" value="F-box_dom"/>
</dbReference>
<name>A0A6A5XV60_9PLEO</name>
<dbReference type="EMBL" id="ML978069">
    <property type="protein sequence ID" value="KAF2016520.1"/>
    <property type="molecule type" value="Genomic_DNA"/>
</dbReference>
<dbReference type="RefSeq" id="XP_033384859.1">
    <property type="nucleotide sequence ID" value="XM_033521854.1"/>
</dbReference>
<gene>
    <name evidence="2" type="ORF">BU24DRAFT_203630</name>
</gene>
<feature type="domain" description="F-box" evidence="1">
    <location>
        <begin position="1"/>
        <end position="46"/>
    </location>
</feature>
<sequence>MAGFSDLPLELVEFILSYCSQPELYALSIMSKSLFNITGPFLYKNVDLCIRSKAPPVDRFIINMTDQRRLLNRITTLRIGQSSFERIAIDGRQRLAPSTPENQTTVLNLACKILGAMFGPILSQQSKNLIDDIYSRNYGGFVTLIILLSRNLRRLEIMDQGCNLILPQYLYYHLNTMDIRQRIPSPSIPEMSFNVDHTGVQSLNRDCRFDLASVLTTPGLTTLEFYVYNITRLSASEMPFTRFSPTIGLAALNITTIILRHTRLITGILTCILPHTRALRTLVCEYFYDWGSHDWTRNVSEKRWINVSALNDNLHFVKSSLQILVASVECCDLTRPFFQQPDILAQSTGKLDLVDFEKLHTLELPFPFITGDFQFSHRNAFESKLPPNLRHLLLRPDMSRAQFTYPVDTTLFLLETHLTAWTKHAEASVVANTDTTYMFRVTLSLVANTPGLESVTIWQPAQRSVGWSQAQLEDLTTLCKDNRIACVVAYPQLIRTLKAENWNLVKECVLVDPNRSIGNLTEKRLRGRRENGIPLGLGAQYHLHAIRQGAVDAWSDYP</sequence>
<proteinExistence type="predicted"/>
<accession>A0A6A5XV60</accession>
<evidence type="ECO:0000313" key="3">
    <source>
        <dbReference type="Proteomes" id="UP000799778"/>
    </source>
</evidence>
<dbReference type="OrthoDB" id="4191831at2759"/>
<dbReference type="AlphaFoldDB" id="A0A6A5XV60"/>
<evidence type="ECO:0000313" key="2">
    <source>
        <dbReference type="EMBL" id="KAF2016520.1"/>
    </source>
</evidence>
<reference evidence="2" key="1">
    <citation type="journal article" date="2020" name="Stud. Mycol.">
        <title>101 Dothideomycetes genomes: a test case for predicting lifestyles and emergence of pathogens.</title>
        <authorList>
            <person name="Haridas S."/>
            <person name="Albert R."/>
            <person name="Binder M."/>
            <person name="Bloem J."/>
            <person name="Labutti K."/>
            <person name="Salamov A."/>
            <person name="Andreopoulos B."/>
            <person name="Baker S."/>
            <person name="Barry K."/>
            <person name="Bills G."/>
            <person name="Bluhm B."/>
            <person name="Cannon C."/>
            <person name="Castanera R."/>
            <person name="Culley D."/>
            <person name="Daum C."/>
            <person name="Ezra D."/>
            <person name="Gonzalez J."/>
            <person name="Henrissat B."/>
            <person name="Kuo A."/>
            <person name="Liang C."/>
            <person name="Lipzen A."/>
            <person name="Lutzoni F."/>
            <person name="Magnuson J."/>
            <person name="Mondo S."/>
            <person name="Nolan M."/>
            <person name="Ohm R."/>
            <person name="Pangilinan J."/>
            <person name="Park H.-J."/>
            <person name="Ramirez L."/>
            <person name="Alfaro M."/>
            <person name="Sun H."/>
            <person name="Tritt A."/>
            <person name="Yoshinaga Y."/>
            <person name="Zwiers L.-H."/>
            <person name="Turgeon B."/>
            <person name="Goodwin S."/>
            <person name="Spatafora J."/>
            <person name="Crous P."/>
            <person name="Grigoriev I."/>
        </authorList>
    </citation>
    <scope>NUCLEOTIDE SEQUENCE</scope>
    <source>
        <strain evidence="2">CBS 175.79</strain>
    </source>
</reference>
<dbReference type="SUPFAM" id="SSF81383">
    <property type="entry name" value="F-box domain"/>
    <property type="match status" value="1"/>
</dbReference>
<evidence type="ECO:0000259" key="1">
    <source>
        <dbReference type="PROSITE" id="PS50181"/>
    </source>
</evidence>
<dbReference type="Pfam" id="PF00646">
    <property type="entry name" value="F-box"/>
    <property type="match status" value="1"/>
</dbReference>
<protein>
    <recommendedName>
        <fullName evidence="1">F-box domain-containing protein</fullName>
    </recommendedName>
</protein>
<keyword evidence="3" id="KW-1185">Reference proteome</keyword>
<dbReference type="Proteomes" id="UP000799778">
    <property type="component" value="Unassembled WGS sequence"/>
</dbReference>
<dbReference type="InterPro" id="IPR036047">
    <property type="entry name" value="F-box-like_dom_sf"/>
</dbReference>
<organism evidence="2 3">
    <name type="scientific">Aaosphaeria arxii CBS 175.79</name>
    <dbReference type="NCBI Taxonomy" id="1450172"/>
    <lineage>
        <taxon>Eukaryota</taxon>
        <taxon>Fungi</taxon>
        <taxon>Dikarya</taxon>
        <taxon>Ascomycota</taxon>
        <taxon>Pezizomycotina</taxon>
        <taxon>Dothideomycetes</taxon>
        <taxon>Pleosporomycetidae</taxon>
        <taxon>Pleosporales</taxon>
        <taxon>Pleosporales incertae sedis</taxon>
        <taxon>Aaosphaeria</taxon>
    </lineage>
</organism>